<reference evidence="1 2" key="1">
    <citation type="journal article" date="2007" name="Photosyn. Res.">
        <title>Complete nucleotide sequence of the freshwater unicellular cyanobacterium Synechococcus elongatus PCC 6301 chromosome: gene content and organization.</title>
        <authorList>
            <person name="Sugita C."/>
            <person name="Ogata K."/>
            <person name="Shikata M."/>
            <person name="Jikuya H."/>
            <person name="Takano J."/>
            <person name="Furumichi M."/>
            <person name="Kanehisa M."/>
            <person name="Omata T."/>
            <person name="Sugiura M."/>
            <person name="Sugita M."/>
        </authorList>
    </citation>
    <scope>NUCLEOTIDE SEQUENCE [LARGE SCALE GENOMIC DNA]</scope>
    <source>
        <strain evidence="2">ATCC 27144 / PCC 6301 / SAUG 1402/1</strain>
    </source>
</reference>
<dbReference type="AlphaFoldDB" id="A0A0H3JZX0"/>
<name>A0A0H3JZX0_SYNP6</name>
<dbReference type="InterPro" id="IPR025427">
    <property type="entry name" value="DUF4160"/>
</dbReference>
<evidence type="ECO:0008006" key="3">
    <source>
        <dbReference type="Google" id="ProtNLM"/>
    </source>
</evidence>
<protein>
    <recommendedName>
        <fullName evidence="3">Transcriptional regulator</fullName>
    </recommendedName>
</protein>
<proteinExistence type="predicted"/>
<dbReference type="EMBL" id="AP008231">
    <property type="protein sequence ID" value="BAD78528.1"/>
    <property type="molecule type" value="Genomic_DNA"/>
</dbReference>
<dbReference type="KEGG" id="syc:syc0338_d"/>
<accession>A0A0H3JZX0</accession>
<evidence type="ECO:0000313" key="2">
    <source>
        <dbReference type="Proteomes" id="UP000001175"/>
    </source>
</evidence>
<dbReference type="eggNOG" id="ENOG5032YDN">
    <property type="taxonomic scope" value="Bacteria"/>
</dbReference>
<dbReference type="Proteomes" id="UP000001175">
    <property type="component" value="Chromosome"/>
</dbReference>
<dbReference type="Pfam" id="PF13711">
    <property type="entry name" value="DUF4160"/>
    <property type="match status" value="1"/>
</dbReference>
<dbReference type="GeneID" id="72430070"/>
<dbReference type="RefSeq" id="WP_011242652.1">
    <property type="nucleotide sequence ID" value="NC_006576.1"/>
</dbReference>
<gene>
    <name evidence="1" type="ordered locus">syc0338_d</name>
</gene>
<evidence type="ECO:0000313" key="1">
    <source>
        <dbReference type="EMBL" id="BAD78528.1"/>
    </source>
</evidence>
<organism evidence="1 2">
    <name type="scientific">Synechococcus sp. (strain ATCC 27144 / PCC 6301 / SAUG 1402/1)</name>
    <name type="common">Anacystis nidulans</name>
    <dbReference type="NCBI Taxonomy" id="269084"/>
    <lineage>
        <taxon>Bacteria</taxon>
        <taxon>Bacillati</taxon>
        <taxon>Cyanobacteriota</taxon>
        <taxon>Cyanophyceae</taxon>
        <taxon>Synechococcales</taxon>
        <taxon>Synechococcaceae</taxon>
        <taxon>Synechococcus</taxon>
    </lineage>
</organism>
<sequence>MPEISRFFGIIITMYYNDHAPPHFHVRYGQQKAIISIDTLAVLEGSLKPRTLGLVIEWAAQHQAELRNDWQLARQNAPLEAIEPLE</sequence>